<evidence type="ECO:0000313" key="3">
    <source>
        <dbReference type="EMBL" id="NEC49237.1"/>
    </source>
</evidence>
<comment type="caution">
    <text evidence="3">The sequence shown here is derived from an EMBL/GenBank/DDBJ whole genome shotgun (WGS) entry which is preliminary data.</text>
</comment>
<gene>
    <name evidence="3" type="ORF">G3I18_11705</name>
</gene>
<evidence type="ECO:0000313" key="4">
    <source>
        <dbReference type="Proteomes" id="UP000471745"/>
    </source>
</evidence>
<dbReference type="RefSeq" id="WP_163088372.1">
    <property type="nucleotide sequence ID" value="NZ_JAAGNA010000409.1"/>
</dbReference>
<feature type="region of interest" description="Disordered" evidence="1">
    <location>
        <begin position="371"/>
        <end position="407"/>
    </location>
</feature>
<dbReference type="PANTHER" id="PTHR46865">
    <property type="entry name" value="OXIDOREDUCTASE-RELATED"/>
    <property type="match status" value="1"/>
</dbReference>
<dbReference type="PRINTS" id="PR00420">
    <property type="entry name" value="RNGMNOXGNASE"/>
</dbReference>
<proteinExistence type="predicted"/>
<evidence type="ECO:0000256" key="1">
    <source>
        <dbReference type="SAM" id="MobiDB-lite"/>
    </source>
</evidence>
<dbReference type="InterPro" id="IPR002938">
    <property type="entry name" value="FAD-bd"/>
</dbReference>
<evidence type="ECO:0000259" key="2">
    <source>
        <dbReference type="Pfam" id="PF01494"/>
    </source>
</evidence>
<dbReference type="SUPFAM" id="SSF51905">
    <property type="entry name" value="FAD/NAD(P)-binding domain"/>
    <property type="match status" value="1"/>
</dbReference>
<organism evidence="3 4">
    <name type="scientific">Actinospica acidiphila</name>
    <dbReference type="NCBI Taxonomy" id="304899"/>
    <lineage>
        <taxon>Bacteria</taxon>
        <taxon>Bacillati</taxon>
        <taxon>Actinomycetota</taxon>
        <taxon>Actinomycetes</taxon>
        <taxon>Catenulisporales</taxon>
        <taxon>Actinospicaceae</taxon>
        <taxon>Actinospica</taxon>
    </lineage>
</organism>
<dbReference type="Gene3D" id="3.30.9.10">
    <property type="entry name" value="D-Amino Acid Oxidase, subunit A, domain 2"/>
    <property type="match status" value="1"/>
</dbReference>
<dbReference type="Pfam" id="PF01494">
    <property type="entry name" value="FAD_binding_3"/>
    <property type="match status" value="1"/>
</dbReference>
<dbReference type="Proteomes" id="UP000471745">
    <property type="component" value="Unassembled WGS sequence"/>
</dbReference>
<keyword evidence="4" id="KW-1185">Reference proteome</keyword>
<dbReference type="InterPro" id="IPR036188">
    <property type="entry name" value="FAD/NAD-bd_sf"/>
</dbReference>
<accession>A0A9X5CKM1</accession>
<dbReference type="PANTHER" id="PTHR46865:SF2">
    <property type="entry name" value="MONOOXYGENASE"/>
    <property type="match status" value="1"/>
</dbReference>
<protein>
    <submittedName>
        <fullName evidence="3">FAD-dependent oxidoreductase</fullName>
    </submittedName>
</protein>
<reference evidence="3 4" key="1">
    <citation type="submission" date="2020-01" db="EMBL/GenBank/DDBJ databases">
        <title>Insect and environment-associated Actinomycetes.</title>
        <authorList>
            <person name="Currrie C."/>
            <person name="Chevrette M."/>
            <person name="Carlson C."/>
            <person name="Stubbendieck R."/>
            <person name="Wendt-Pienkowski E."/>
        </authorList>
    </citation>
    <scope>NUCLEOTIDE SEQUENCE [LARGE SCALE GENOMIC DNA]</scope>
    <source>
        <strain evidence="3 4">SID8189</strain>
    </source>
</reference>
<dbReference type="GO" id="GO:0071949">
    <property type="term" value="F:FAD binding"/>
    <property type="evidence" value="ECO:0007669"/>
    <property type="project" value="InterPro"/>
</dbReference>
<feature type="domain" description="FAD-binding" evidence="2">
    <location>
        <begin position="6"/>
        <end position="337"/>
    </location>
</feature>
<dbReference type="Gene3D" id="3.50.50.60">
    <property type="entry name" value="FAD/NAD(P)-binding domain"/>
    <property type="match status" value="1"/>
</dbReference>
<name>A0A9X5CKM1_9ACTN</name>
<dbReference type="EMBL" id="JAAGNA010000409">
    <property type="protein sequence ID" value="NEC49237.1"/>
    <property type="molecule type" value="Genomic_DNA"/>
</dbReference>
<dbReference type="AlphaFoldDB" id="A0A9X5CKM1"/>
<dbReference type="InterPro" id="IPR051704">
    <property type="entry name" value="FAD_aromatic-hydroxylase"/>
</dbReference>
<sequence length="407" mass="43990">MTGPRTVLISGASVSGPALAYWLHRAGFAVTVVEKAGTPRGGGYPVDIRGTATEVVRRMGLWPRLRQAHVGPRRSTFLDAAGRTVTSLRAPADGGEPRDLEIRRGDLADALYGLVRDDVEFLFGDSVSRFDPAEHGVDVTFRSGRQGTYDLVIGADGMHSATRAALFGPEDRYHRHLAYCFALFTLPNPAHLHRELVLWNAPGKAAALYATGEGPEVHGFLTFHRPEPLSDALRDPDAQRALVAEVFAGEGWEIPRMVAAVRDTDDLFFDTAGQIRMPRWTHGRAALVGDAAYAPSFLTGQGTSLALSGAYVLAHALAAHRDHTHAFAAYEDRMRPYVTANQALVDEGGATLFPVTAQALAQRDARLRTLDALPSARPRPAHTALTLPDYDGRPAPSSGVTRARPVR</sequence>